<keyword evidence="2" id="KW-0378">Hydrolase</keyword>
<dbReference type="Gene3D" id="3.20.20.140">
    <property type="entry name" value="Metal-dependent hydrolases"/>
    <property type="match status" value="1"/>
</dbReference>
<dbReference type="InterPro" id="IPR032466">
    <property type="entry name" value="Metal_Hydrolase"/>
</dbReference>
<evidence type="ECO:0000313" key="3">
    <source>
        <dbReference type="Proteomes" id="UP000231466"/>
    </source>
</evidence>
<dbReference type="PANTHER" id="PTHR46124">
    <property type="entry name" value="D-AMINOACYL-TRNA DEACYLASE"/>
    <property type="match status" value="1"/>
</dbReference>
<feature type="binding site" evidence="1">
    <location>
        <position position="8"/>
    </location>
    <ligand>
        <name>a divalent metal cation</name>
        <dbReference type="ChEBI" id="CHEBI:60240"/>
        <label>1</label>
    </ligand>
</feature>
<feature type="binding site" evidence="1">
    <location>
        <position position="151"/>
    </location>
    <ligand>
        <name>a divalent metal cation</name>
        <dbReference type="ChEBI" id="CHEBI:60240"/>
        <label>2</label>
    </ligand>
</feature>
<dbReference type="Proteomes" id="UP000231466">
    <property type="component" value="Unassembled WGS sequence"/>
</dbReference>
<dbReference type="EMBL" id="PFAH01000005">
    <property type="protein sequence ID" value="PIR98057.1"/>
    <property type="molecule type" value="Genomic_DNA"/>
</dbReference>
<evidence type="ECO:0000256" key="1">
    <source>
        <dbReference type="PIRSR" id="PIRSR005902-1"/>
    </source>
</evidence>
<sequence>MPKLIDAHTHAHFVAYGDESEDVVQRALDEDIWLITVGTQKDTSRRAVELAEQYKEGVYASIALHPIHTEKSYHDPQELGAGGDTKGFTSRGEDFDYEYYKKLGQSKKVVSIGECGLDYFRLEESTKDKQRDAFIQQIRLANELNIPLMIHCRNAFGDLIQILKDHKHLLKQDFPGVNHFFTSNKEDAKELMELGFYFTFGGVITFTHDYDEVIKYIGLDKIMVETDAPYVAPVPHRGKRNEPAFVKYTAEKLAEILDKDFEEVAQKTVENTRKVFSI</sequence>
<dbReference type="Pfam" id="PF01026">
    <property type="entry name" value="TatD_DNase"/>
    <property type="match status" value="1"/>
</dbReference>
<keyword evidence="1" id="KW-0479">Metal-binding</keyword>
<dbReference type="SUPFAM" id="SSF51556">
    <property type="entry name" value="Metallo-dependent hydrolases"/>
    <property type="match status" value="1"/>
</dbReference>
<dbReference type="CDD" id="cd01310">
    <property type="entry name" value="TatD_DNAse"/>
    <property type="match status" value="1"/>
</dbReference>
<feature type="binding site" evidence="1">
    <location>
        <position position="114"/>
    </location>
    <ligand>
        <name>a divalent metal cation</name>
        <dbReference type="ChEBI" id="CHEBI:60240"/>
        <label>1</label>
    </ligand>
</feature>
<feature type="binding site" evidence="1">
    <location>
        <position position="227"/>
    </location>
    <ligand>
        <name>a divalent metal cation</name>
        <dbReference type="ChEBI" id="CHEBI:60240"/>
        <label>1</label>
    </ligand>
</feature>
<gene>
    <name evidence="2" type="ORF">COT89_01295</name>
</gene>
<name>A0A2H0VG23_9BACT</name>
<comment type="caution">
    <text evidence="2">The sequence shown here is derived from an EMBL/GenBank/DDBJ whole genome shotgun (WGS) entry which is preliminary data.</text>
</comment>
<dbReference type="InterPro" id="IPR001130">
    <property type="entry name" value="TatD-like"/>
</dbReference>
<accession>A0A2H0VG23</accession>
<organism evidence="2 3">
    <name type="scientific">Candidatus Colwellbacteria bacterium CG10_big_fil_rev_8_21_14_0_10_42_22</name>
    <dbReference type="NCBI Taxonomy" id="1974540"/>
    <lineage>
        <taxon>Bacteria</taxon>
        <taxon>Candidatus Colwelliibacteriota</taxon>
    </lineage>
</organism>
<dbReference type="GO" id="GO:0016788">
    <property type="term" value="F:hydrolase activity, acting on ester bonds"/>
    <property type="evidence" value="ECO:0007669"/>
    <property type="project" value="InterPro"/>
</dbReference>
<reference evidence="3" key="1">
    <citation type="submission" date="2017-09" db="EMBL/GenBank/DDBJ databases">
        <title>Depth-based differentiation of microbial function through sediment-hosted aquifers and enrichment of novel symbionts in the deep terrestrial subsurface.</title>
        <authorList>
            <person name="Probst A.J."/>
            <person name="Ladd B."/>
            <person name="Jarett J.K."/>
            <person name="Geller-Mcgrath D.E."/>
            <person name="Sieber C.M.K."/>
            <person name="Emerson J.B."/>
            <person name="Anantharaman K."/>
            <person name="Thomas B.C."/>
            <person name="Malmstrom R."/>
            <person name="Stieglmeier M."/>
            <person name="Klingl A."/>
            <person name="Woyke T."/>
            <person name="Ryan C.M."/>
            <person name="Banfield J.F."/>
        </authorList>
    </citation>
    <scope>NUCLEOTIDE SEQUENCE [LARGE SCALE GENOMIC DNA]</scope>
</reference>
<proteinExistence type="predicted"/>
<dbReference type="AlphaFoldDB" id="A0A2H0VG23"/>
<feature type="binding site" evidence="1">
    <location>
        <position position="179"/>
    </location>
    <ligand>
        <name>a divalent metal cation</name>
        <dbReference type="ChEBI" id="CHEBI:60240"/>
        <label>2</label>
    </ligand>
</feature>
<dbReference type="GO" id="GO:0046872">
    <property type="term" value="F:metal ion binding"/>
    <property type="evidence" value="ECO:0007669"/>
    <property type="project" value="UniProtKB-KW"/>
</dbReference>
<evidence type="ECO:0000313" key="2">
    <source>
        <dbReference type="EMBL" id="PIR98057.1"/>
    </source>
</evidence>
<dbReference type="PANTHER" id="PTHR46124:SF2">
    <property type="entry name" value="D-AMINOACYL-TRNA DEACYLASE"/>
    <property type="match status" value="1"/>
</dbReference>
<feature type="binding site" evidence="1">
    <location>
        <position position="10"/>
    </location>
    <ligand>
        <name>a divalent metal cation</name>
        <dbReference type="ChEBI" id="CHEBI:60240"/>
        <label>1</label>
    </ligand>
</feature>
<dbReference type="PIRSF" id="PIRSF005902">
    <property type="entry name" value="DNase_TatD"/>
    <property type="match status" value="1"/>
</dbReference>
<protein>
    <submittedName>
        <fullName evidence="2">Hydrolase TatD</fullName>
    </submittedName>
</protein>